<dbReference type="EMBL" id="JABXWT010000002">
    <property type="protein sequence ID" value="NVO55710.1"/>
    <property type="molecule type" value="Genomic_DNA"/>
</dbReference>
<evidence type="ECO:0000313" key="2">
    <source>
        <dbReference type="EMBL" id="NVO55710.1"/>
    </source>
</evidence>
<keyword evidence="3" id="KW-1185">Reference proteome</keyword>
<protein>
    <submittedName>
        <fullName evidence="2">Uncharacterized protein</fullName>
    </submittedName>
</protein>
<dbReference type="Proteomes" id="UP000630805">
    <property type="component" value="Unassembled WGS sequence"/>
</dbReference>
<organism evidence="2 3">
    <name type="scientific">Ruegeria haliotis</name>
    <dbReference type="NCBI Taxonomy" id="2747601"/>
    <lineage>
        <taxon>Bacteria</taxon>
        <taxon>Pseudomonadati</taxon>
        <taxon>Pseudomonadota</taxon>
        <taxon>Alphaproteobacteria</taxon>
        <taxon>Rhodobacterales</taxon>
        <taxon>Roseobacteraceae</taxon>
        <taxon>Ruegeria</taxon>
    </lineage>
</organism>
<comment type="caution">
    <text evidence="2">The sequence shown here is derived from an EMBL/GenBank/DDBJ whole genome shotgun (WGS) entry which is preliminary data.</text>
</comment>
<proteinExistence type="predicted"/>
<reference evidence="2 3" key="1">
    <citation type="submission" date="2020-06" db="EMBL/GenBank/DDBJ databases">
        <authorList>
            <person name="Cao W.R."/>
        </authorList>
    </citation>
    <scope>NUCLEOTIDE SEQUENCE [LARGE SCALE GENOMIC DNA]</scope>
    <source>
        <strain evidence="2 3">B1Z28</strain>
    </source>
</reference>
<feature type="region of interest" description="Disordered" evidence="1">
    <location>
        <begin position="21"/>
        <end position="40"/>
    </location>
</feature>
<dbReference type="RefSeq" id="WP_176863390.1">
    <property type="nucleotide sequence ID" value="NZ_JABXWT010000002.1"/>
</dbReference>
<evidence type="ECO:0000256" key="1">
    <source>
        <dbReference type="SAM" id="MobiDB-lite"/>
    </source>
</evidence>
<name>A0ABX2PNJ2_9RHOB</name>
<sequence>MTLKTVFCSIFGRRSSNLPAAGDLPIGTTAKGHLHPKTSQSEIADLFHDELRGHCPSEIMASDSAAEPSR</sequence>
<evidence type="ECO:0000313" key="3">
    <source>
        <dbReference type="Proteomes" id="UP000630805"/>
    </source>
</evidence>
<gene>
    <name evidence="2" type="ORF">HW561_07905</name>
</gene>
<accession>A0ABX2PNJ2</accession>